<feature type="domain" description="3-oxo-5-alpha-steroid 4-dehydrogenase C-terminal" evidence="7">
    <location>
        <begin position="124"/>
        <end position="298"/>
    </location>
</feature>
<dbReference type="Proteomes" id="UP000292702">
    <property type="component" value="Unassembled WGS sequence"/>
</dbReference>
<dbReference type="GO" id="GO:0016627">
    <property type="term" value="F:oxidoreductase activity, acting on the CH-CH group of donors"/>
    <property type="evidence" value="ECO:0007669"/>
    <property type="project" value="InterPro"/>
</dbReference>
<feature type="transmembrane region" description="Helical" evidence="6">
    <location>
        <begin position="51"/>
        <end position="74"/>
    </location>
</feature>
<evidence type="ECO:0000256" key="5">
    <source>
        <dbReference type="ARBA" id="ARBA00023136"/>
    </source>
</evidence>
<keyword evidence="3 6" id="KW-0812">Transmembrane</keyword>
<accession>A0A4R0R6Z0</accession>
<comment type="caution">
    <text evidence="8">The sequence shown here is derived from an EMBL/GenBank/DDBJ whole genome shotgun (WGS) entry which is preliminary data.</text>
</comment>
<protein>
    <recommendedName>
        <fullName evidence="7">3-oxo-5-alpha-steroid 4-dehydrogenase C-terminal domain-containing protein</fullName>
    </recommendedName>
</protein>
<sequence>MPIFQNVVQATGLYEVVRKWFIVVPAIVPPFNLLVDAPFGRFTPKSDSIFLIDGITAWILMEIVAFPIFGYAFLRSPLSATNFGSSPPLTLSHPPTFLASLYIIHYLNRAIISPLRTPSRSKSHIIVPLSAVSYHAANAFLLGAYLSSPAADAYLQGAFQRPRFWLGVAFWALGFAGNILHDEVLLNIRRNAKAKADDNNGKNKGEHYAIPHGYLYKFISYPNYFCEWCEWLAFAFAAAPAPDLTSFAAILATTQPPFIFFSSEVFLMIPRAWKGHLWYKKRFPDYPSERKAVIPFIL</sequence>
<evidence type="ECO:0000313" key="8">
    <source>
        <dbReference type="EMBL" id="TCD60785.1"/>
    </source>
</evidence>
<gene>
    <name evidence="8" type="ORF">EIP91_009514</name>
</gene>
<evidence type="ECO:0000259" key="7">
    <source>
        <dbReference type="Pfam" id="PF02544"/>
    </source>
</evidence>
<feature type="transmembrane region" description="Helical" evidence="6">
    <location>
        <begin position="164"/>
        <end position="181"/>
    </location>
</feature>
<keyword evidence="9" id="KW-1185">Reference proteome</keyword>
<dbReference type="Pfam" id="PF02544">
    <property type="entry name" value="Steroid_dh"/>
    <property type="match status" value="1"/>
</dbReference>
<dbReference type="PROSITE" id="PS50244">
    <property type="entry name" value="S5A_REDUCTASE"/>
    <property type="match status" value="1"/>
</dbReference>
<keyword evidence="5 6" id="KW-0472">Membrane</keyword>
<dbReference type="STRING" id="92696.A0A4R0R6Z0"/>
<evidence type="ECO:0000256" key="4">
    <source>
        <dbReference type="ARBA" id="ARBA00022989"/>
    </source>
</evidence>
<dbReference type="InterPro" id="IPR039357">
    <property type="entry name" value="SRD5A/TECR"/>
</dbReference>
<feature type="transmembrane region" description="Helical" evidence="6">
    <location>
        <begin position="124"/>
        <end position="144"/>
    </location>
</feature>
<name>A0A4R0R6Z0_9APHY</name>
<dbReference type="InterPro" id="IPR001104">
    <property type="entry name" value="3-oxo-5_a-steroid_4-DH_C"/>
</dbReference>
<comment type="subcellular location">
    <subcellularLocation>
        <location evidence="1">Membrane</location>
        <topology evidence="1">Multi-pass membrane protein</topology>
    </subcellularLocation>
</comment>
<dbReference type="PANTHER" id="PTHR10556">
    <property type="entry name" value="3-OXO-5-ALPHA-STEROID 4-DEHYDROGENASE"/>
    <property type="match status" value="1"/>
</dbReference>
<organism evidence="8 9">
    <name type="scientific">Steccherinum ochraceum</name>
    <dbReference type="NCBI Taxonomy" id="92696"/>
    <lineage>
        <taxon>Eukaryota</taxon>
        <taxon>Fungi</taxon>
        <taxon>Dikarya</taxon>
        <taxon>Basidiomycota</taxon>
        <taxon>Agaricomycotina</taxon>
        <taxon>Agaricomycetes</taxon>
        <taxon>Polyporales</taxon>
        <taxon>Steccherinaceae</taxon>
        <taxon>Steccherinum</taxon>
    </lineage>
</organism>
<proteinExistence type="inferred from homology"/>
<reference evidence="8 9" key="1">
    <citation type="submission" date="2018-11" db="EMBL/GenBank/DDBJ databases">
        <title>Genome assembly of Steccherinum ochraceum LE-BIN_3174, the white-rot fungus of the Steccherinaceae family (The Residual Polyporoid clade, Polyporales, Basidiomycota).</title>
        <authorList>
            <person name="Fedorova T.V."/>
            <person name="Glazunova O.A."/>
            <person name="Landesman E.O."/>
            <person name="Moiseenko K.V."/>
            <person name="Psurtseva N.V."/>
            <person name="Savinova O.S."/>
            <person name="Shakhova N.V."/>
            <person name="Tyazhelova T.V."/>
            <person name="Vasina D.V."/>
        </authorList>
    </citation>
    <scope>NUCLEOTIDE SEQUENCE [LARGE SCALE GENOMIC DNA]</scope>
    <source>
        <strain evidence="8 9">LE-BIN_3174</strain>
    </source>
</reference>
<dbReference type="AlphaFoldDB" id="A0A4R0R6Z0"/>
<evidence type="ECO:0000256" key="3">
    <source>
        <dbReference type="ARBA" id="ARBA00022692"/>
    </source>
</evidence>
<dbReference type="GO" id="GO:0016020">
    <property type="term" value="C:membrane"/>
    <property type="evidence" value="ECO:0007669"/>
    <property type="project" value="UniProtKB-SubCell"/>
</dbReference>
<evidence type="ECO:0000256" key="1">
    <source>
        <dbReference type="ARBA" id="ARBA00004141"/>
    </source>
</evidence>
<dbReference type="Gene3D" id="1.20.120.1630">
    <property type="match status" value="1"/>
</dbReference>
<dbReference type="OrthoDB" id="5788137at2759"/>
<evidence type="ECO:0000256" key="2">
    <source>
        <dbReference type="ARBA" id="ARBA00007742"/>
    </source>
</evidence>
<dbReference type="EMBL" id="RWJN01000544">
    <property type="protein sequence ID" value="TCD60785.1"/>
    <property type="molecule type" value="Genomic_DNA"/>
</dbReference>
<dbReference type="GO" id="GO:0006629">
    <property type="term" value="P:lipid metabolic process"/>
    <property type="evidence" value="ECO:0007669"/>
    <property type="project" value="InterPro"/>
</dbReference>
<dbReference type="PANTHER" id="PTHR10556:SF43">
    <property type="entry name" value="STEROID 5-ALPHA-REDUCTASE DET2"/>
    <property type="match status" value="1"/>
</dbReference>
<keyword evidence="4 6" id="KW-1133">Transmembrane helix</keyword>
<evidence type="ECO:0000313" key="9">
    <source>
        <dbReference type="Proteomes" id="UP000292702"/>
    </source>
</evidence>
<feature type="transmembrane region" description="Helical" evidence="6">
    <location>
        <begin position="20"/>
        <end position="39"/>
    </location>
</feature>
<evidence type="ECO:0000256" key="6">
    <source>
        <dbReference type="SAM" id="Phobius"/>
    </source>
</evidence>
<comment type="similarity">
    <text evidence="2">Belongs to the steroid 5-alpha reductase family.</text>
</comment>
<feature type="transmembrane region" description="Helical" evidence="6">
    <location>
        <begin position="94"/>
        <end position="112"/>
    </location>
</feature>